<evidence type="ECO:0000259" key="5">
    <source>
        <dbReference type="PROSITE" id="PS51007"/>
    </source>
</evidence>
<name>A0ABX5XV11_9BACT</name>
<evidence type="ECO:0000313" key="7">
    <source>
        <dbReference type="Proteomes" id="UP000318081"/>
    </source>
</evidence>
<keyword evidence="3 4" id="KW-0408">Iron</keyword>
<dbReference type="PANTHER" id="PTHR33751">
    <property type="entry name" value="CBB3-TYPE CYTOCHROME C OXIDASE SUBUNIT FIXP"/>
    <property type="match status" value="1"/>
</dbReference>
<dbReference type="InterPro" id="IPR050597">
    <property type="entry name" value="Cytochrome_c_Oxidase_Subunit"/>
</dbReference>
<dbReference type="PROSITE" id="PS51007">
    <property type="entry name" value="CYTC"/>
    <property type="match status" value="2"/>
</dbReference>
<evidence type="ECO:0000256" key="1">
    <source>
        <dbReference type="ARBA" id="ARBA00022617"/>
    </source>
</evidence>
<dbReference type="Pfam" id="PF00034">
    <property type="entry name" value="Cytochrom_C"/>
    <property type="match status" value="1"/>
</dbReference>
<proteinExistence type="predicted"/>
<feature type="domain" description="Cytochrome c" evidence="5">
    <location>
        <begin position="166"/>
        <end position="259"/>
    </location>
</feature>
<evidence type="ECO:0000256" key="3">
    <source>
        <dbReference type="ARBA" id="ARBA00023004"/>
    </source>
</evidence>
<gene>
    <name evidence="6" type="ORF">TBK1r_48890</name>
</gene>
<dbReference type="InterPro" id="IPR009056">
    <property type="entry name" value="Cyt_c-like_dom"/>
</dbReference>
<dbReference type="EMBL" id="CP036432">
    <property type="protein sequence ID" value="QDV85873.1"/>
    <property type="molecule type" value="Genomic_DNA"/>
</dbReference>
<accession>A0ABX5XV11</accession>
<dbReference type="RefSeq" id="WP_145216206.1">
    <property type="nucleotide sequence ID" value="NZ_CP036432.1"/>
</dbReference>
<dbReference type="Gene3D" id="1.10.760.10">
    <property type="entry name" value="Cytochrome c-like domain"/>
    <property type="match status" value="2"/>
</dbReference>
<sequence>MTNTRRSRSRQRLGYSRGVQSLATPSTQTWIGSLLLLALLAGCGKPDPADHYVRPEQVMDFAKLFGQNCSGCHGMDGQLGPAPPLNDPLFQMIISDSQISDLIHKGREGYAMPAFAIAEGGPLSDAQIQVIVDGVRKQWKSDLPAETPEPPVYQVSQDDPAGVRDGNVDAGKKLFTTVCMKCHGADGREADGQSSGDGGILSHAFGELVSDQLIRRIIITGRPDLDMPDYVELGKQSDLKRPLTEQEIIDLAAYVRSAQHAPKPVPQRVAL</sequence>
<keyword evidence="2 4" id="KW-0479">Metal-binding</keyword>
<dbReference type="Proteomes" id="UP000318081">
    <property type="component" value="Chromosome"/>
</dbReference>
<protein>
    <submittedName>
        <fullName evidence="6">Cytochrome c</fullName>
    </submittedName>
</protein>
<keyword evidence="7" id="KW-1185">Reference proteome</keyword>
<evidence type="ECO:0000313" key="6">
    <source>
        <dbReference type="EMBL" id="QDV85873.1"/>
    </source>
</evidence>
<keyword evidence="1 4" id="KW-0349">Heme</keyword>
<dbReference type="InterPro" id="IPR036909">
    <property type="entry name" value="Cyt_c-like_dom_sf"/>
</dbReference>
<evidence type="ECO:0000256" key="2">
    <source>
        <dbReference type="ARBA" id="ARBA00022723"/>
    </source>
</evidence>
<dbReference type="SUPFAM" id="SSF46626">
    <property type="entry name" value="Cytochrome c"/>
    <property type="match status" value="2"/>
</dbReference>
<dbReference type="PANTHER" id="PTHR33751:SF1">
    <property type="entry name" value="CBB3-TYPE CYTOCHROME C OXIDASE SUBUNIT FIXP"/>
    <property type="match status" value="1"/>
</dbReference>
<reference evidence="6 7" key="1">
    <citation type="submission" date="2019-02" db="EMBL/GenBank/DDBJ databases">
        <title>Deep-cultivation of Planctomycetes and their phenomic and genomic characterization uncovers novel biology.</title>
        <authorList>
            <person name="Wiegand S."/>
            <person name="Jogler M."/>
            <person name="Boedeker C."/>
            <person name="Pinto D."/>
            <person name="Vollmers J."/>
            <person name="Rivas-Marin E."/>
            <person name="Kohn T."/>
            <person name="Peeters S.H."/>
            <person name="Heuer A."/>
            <person name="Rast P."/>
            <person name="Oberbeckmann S."/>
            <person name="Bunk B."/>
            <person name="Jeske O."/>
            <person name="Meyerdierks A."/>
            <person name="Storesund J.E."/>
            <person name="Kallscheuer N."/>
            <person name="Luecker S."/>
            <person name="Lage O.M."/>
            <person name="Pohl T."/>
            <person name="Merkel B.J."/>
            <person name="Hornburger P."/>
            <person name="Mueller R.-W."/>
            <person name="Bruemmer F."/>
            <person name="Labrenz M."/>
            <person name="Spormann A.M."/>
            <person name="Op den Camp H."/>
            <person name="Overmann J."/>
            <person name="Amann R."/>
            <person name="Jetten M.S.M."/>
            <person name="Mascher T."/>
            <person name="Medema M.H."/>
            <person name="Devos D.P."/>
            <person name="Kaster A.-K."/>
            <person name="Ovreas L."/>
            <person name="Rohde M."/>
            <person name="Galperin M.Y."/>
            <person name="Jogler C."/>
        </authorList>
    </citation>
    <scope>NUCLEOTIDE SEQUENCE [LARGE SCALE GENOMIC DNA]</scope>
    <source>
        <strain evidence="6 7">TBK1r</strain>
    </source>
</reference>
<evidence type="ECO:0000256" key="4">
    <source>
        <dbReference type="PROSITE-ProRule" id="PRU00433"/>
    </source>
</evidence>
<dbReference type="Pfam" id="PF13442">
    <property type="entry name" value="Cytochrome_CBB3"/>
    <property type="match status" value="1"/>
</dbReference>
<feature type="domain" description="Cytochrome c" evidence="5">
    <location>
        <begin position="56"/>
        <end position="139"/>
    </location>
</feature>
<organism evidence="6 7">
    <name type="scientific">Stieleria magnilauensis</name>
    <dbReference type="NCBI Taxonomy" id="2527963"/>
    <lineage>
        <taxon>Bacteria</taxon>
        <taxon>Pseudomonadati</taxon>
        <taxon>Planctomycetota</taxon>
        <taxon>Planctomycetia</taxon>
        <taxon>Pirellulales</taxon>
        <taxon>Pirellulaceae</taxon>
        <taxon>Stieleria</taxon>
    </lineage>
</organism>